<keyword evidence="2" id="KW-0812">Transmembrane</keyword>
<proteinExistence type="predicted"/>
<feature type="transmembrane region" description="Helical" evidence="2">
    <location>
        <begin position="14"/>
        <end position="35"/>
    </location>
</feature>
<evidence type="ECO:0000256" key="2">
    <source>
        <dbReference type="SAM" id="Phobius"/>
    </source>
</evidence>
<dbReference type="InterPro" id="IPR058488">
    <property type="entry name" value="DUF8175"/>
</dbReference>
<keyword evidence="5" id="KW-1185">Reference proteome</keyword>
<evidence type="ECO:0000313" key="4">
    <source>
        <dbReference type="EMBL" id="VDC33340.1"/>
    </source>
</evidence>
<keyword evidence="2" id="KW-0472">Membrane</keyword>
<dbReference type="OrthoDB" id="4428031at2"/>
<keyword evidence="2" id="KW-1133">Transmembrane helix</keyword>
<sequence>MSKVQNPQTLRGKVALWASVALVFLVAILLFLILVKPAGTTPPNPIAGETTKATGGCDVPEGDTSSKPAMPKDLRWEAEKGWTWPVSDTYGPTKTKDGYGVCFARSPLGAALTAVSMNAAGNLINARKAGEVYAIDSPGKKILLDKTPDKAAGTTPATFAGFIVDSFTGDEASITLVVATAATSSGYAGLPLTFRWVDGDWKLKVLDDGSTFVGQPPVPVKGGFVEWSGSNG</sequence>
<reference evidence="4 5" key="1">
    <citation type="submission" date="2018-11" db="EMBL/GenBank/DDBJ databases">
        <authorList>
            <person name="Criscuolo A."/>
        </authorList>
    </citation>
    <scope>NUCLEOTIDE SEQUENCE [LARGE SCALE GENOMIC DNA]</scope>
    <source>
        <strain evidence="4">AT11b</strain>
    </source>
</reference>
<dbReference type="EMBL" id="UXAU01000047">
    <property type="protein sequence ID" value="VDC33340.1"/>
    <property type="molecule type" value="Genomic_DNA"/>
</dbReference>
<dbReference type="Proteomes" id="UP000280861">
    <property type="component" value="Unassembled WGS sequence"/>
</dbReference>
<feature type="domain" description="DUF8175" evidence="3">
    <location>
        <begin position="42"/>
        <end position="219"/>
    </location>
</feature>
<dbReference type="AlphaFoldDB" id="A0A3P5XR18"/>
<feature type="region of interest" description="Disordered" evidence="1">
    <location>
        <begin position="46"/>
        <end position="70"/>
    </location>
</feature>
<name>A0A3P5XR18_9MICC</name>
<dbReference type="RefSeq" id="WP_124093371.1">
    <property type="nucleotide sequence ID" value="NZ_CBCRYA010000038.1"/>
</dbReference>
<accession>A0A3P5XR18</accession>
<dbReference type="Pfam" id="PF26526">
    <property type="entry name" value="DUF8175"/>
    <property type="match status" value="1"/>
</dbReference>
<protein>
    <recommendedName>
        <fullName evidence="3">DUF8175 domain-containing protein</fullName>
    </recommendedName>
</protein>
<gene>
    <name evidence="4" type="ORF">PSET11_03320</name>
</gene>
<evidence type="ECO:0000256" key="1">
    <source>
        <dbReference type="SAM" id="MobiDB-lite"/>
    </source>
</evidence>
<evidence type="ECO:0000313" key="5">
    <source>
        <dbReference type="Proteomes" id="UP000280861"/>
    </source>
</evidence>
<evidence type="ECO:0000259" key="3">
    <source>
        <dbReference type="Pfam" id="PF26526"/>
    </source>
</evidence>
<organism evidence="4 5">
    <name type="scientific">Arthrobacter ulcerisalmonis</name>
    <dbReference type="NCBI Taxonomy" id="2483813"/>
    <lineage>
        <taxon>Bacteria</taxon>
        <taxon>Bacillati</taxon>
        <taxon>Actinomycetota</taxon>
        <taxon>Actinomycetes</taxon>
        <taxon>Micrococcales</taxon>
        <taxon>Micrococcaceae</taxon>
        <taxon>Arthrobacter</taxon>
    </lineage>
</organism>